<evidence type="ECO:0000313" key="4">
    <source>
        <dbReference type="Proteomes" id="UP000604825"/>
    </source>
</evidence>
<feature type="transmembrane region" description="Helical" evidence="2">
    <location>
        <begin position="801"/>
        <end position="823"/>
    </location>
</feature>
<feature type="transmembrane region" description="Helical" evidence="2">
    <location>
        <begin position="237"/>
        <end position="254"/>
    </location>
</feature>
<feature type="transmembrane region" description="Helical" evidence="2">
    <location>
        <begin position="167"/>
        <end position="190"/>
    </location>
</feature>
<protein>
    <recommendedName>
        <fullName evidence="5">No exine formation 1</fullName>
    </recommendedName>
</protein>
<organism evidence="3 4">
    <name type="scientific">Miscanthus lutarioriparius</name>
    <dbReference type="NCBI Taxonomy" id="422564"/>
    <lineage>
        <taxon>Eukaryota</taxon>
        <taxon>Viridiplantae</taxon>
        <taxon>Streptophyta</taxon>
        <taxon>Embryophyta</taxon>
        <taxon>Tracheophyta</taxon>
        <taxon>Spermatophyta</taxon>
        <taxon>Magnoliopsida</taxon>
        <taxon>Liliopsida</taxon>
        <taxon>Poales</taxon>
        <taxon>Poaceae</taxon>
        <taxon>PACMAD clade</taxon>
        <taxon>Panicoideae</taxon>
        <taxon>Andropogonodae</taxon>
        <taxon>Andropogoneae</taxon>
        <taxon>Saccharinae</taxon>
        <taxon>Miscanthus</taxon>
    </lineage>
</organism>
<accession>A0A811Q8D3</accession>
<dbReference type="AlphaFoldDB" id="A0A811Q8D3"/>
<feature type="transmembrane region" description="Helical" evidence="2">
    <location>
        <begin position="211"/>
        <end position="231"/>
    </location>
</feature>
<keyword evidence="4" id="KW-1185">Reference proteome</keyword>
<feature type="transmembrane region" description="Helical" evidence="2">
    <location>
        <begin position="870"/>
        <end position="894"/>
    </location>
</feature>
<feature type="region of interest" description="Disordered" evidence="1">
    <location>
        <begin position="1"/>
        <end position="80"/>
    </location>
</feature>
<name>A0A811Q8D3_9POAL</name>
<proteinExistence type="predicted"/>
<feature type="transmembrane region" description="Helical" evidence="2">
    <location>
        <begin position="928"/>
        <end position="948"/>
    </location>
</feature>
<keyword evidence="2" id="KW-1133">Transmembrane helix</keyword>
<evidence type="ECO:0008006" key="5">
    <source>
        <dbReference type="Google" id="ProtNLM"/>
    </source>
</evidence>
<feature type="transmembrane region" description="Helical" evidence="2">
    <location>
        <begin position="443"/>
        <end position="460"/>
    </location>
</feature>
<dbReference type="Proteomes" id="UP000604825">
    <property type="component" value="Unassembled WGS sequence"/>
</dbReference>
<feature type="transmembrane region" description="Helical" evidence="2">
    <location>
        <begin position="1013"/>
        <end position="1034"/>
    </location>
</feature>
<feature type="transmembrane region" description="Helical" evidence="2">
    <location>
        <begin position="106"/>
        <end position="130"/>
    </location>
</feature>
<feature type="transmembrane region" description="Helical" evidence="2">
    <location>
        <begin position="403"/>
        <end position="422"/>
    </location>
</feature>
<feature type="transmembrane region" description="Helical" evidence="2">
    <location>
        <begin position="751"/>
        <end position="769"/>
    </location>
</feature>
<comment type="caution">
    <text evidence="3">The sequence shown here is derived from an EMBL/GenBank/DDBJ whole genome shotgun (WGS) entry which is preliminary data.</text>
</comment>
<feature type="transmembrane region" description="Helical" evidence="2">
    <location>
        <begin position="142"/>
        <end position="161"/>
    </location>
</feature>
<keyword evidence="2" id="KW-0472">Membrane</keyword>
<feature type="transmembrane region" description="Helical" evidence="2">
    <location>
        <begin position="699"/>
        <end position="718"/>
    </location>
</feature>
<feature type="compositionally biased region" description="Low complexity" evidence="1">
    <location>
        <begin position="17"/>
        <end position="30"/>
    </location>
</feature>
<feature type="transmembrane region" description="Helical" evidence="2">
    <location>
        <begin position="671"/>
        <end position="692"/>
    </location>
</feature>
<feature type="transmembrane region" description="Helical" evidence="2">
    <location>
        <begin position="513"/>
        <end position="538"/>
    </location>
</feature>
<dbReference type="EMBL" id="CAJGYO010000010">
    <property type="protein sequence ID" value="CAD6256905.1"/>
    <property type="molecule type" value="Genomic_DNA"/>
</dbReference>
<reference evidence="3" key="1">
    <citation type="submission" date="2020-10" db="EMBL/GenBank/DDBJ databases">
        <authorList>
            <person name="Han B."/>
            <person name="Lu T."/>
            <person name="Zhao Q."/>
            <person name="Huang X."/>
            <person name="Zhao Y."/>
        </authorList>
    </citation>
    <scope>NUCLEOTIDE SEQUENCE</scope>
</reference>
<dbReference type="PANTHER" id="PTHR35313:SF1">
    <property type="entry name" value="NO EXINE FORMATION 1"/>
    <property type="match status" value="1"/>
</dbReference>
<evidence type="ECO:0000313" key="3">
    <source>
        <dbReference type="EMBL" id="CAD6256905.1"/>
    </source>
</evidence>
<feature type="transmembrane region" description="Helical" evidence="2">
    <location>
        <begin position="296"/>
        <end position="319"/>
    </location>
</feature>
<feature type="transmembrane region" description="Helical" evidence="2">
    <location>
        <begin position="724"/>
        <end position="744"/>
    </location>
</feature>
<feature type="transmembrane region" description="Helical" evidence="2">
    <location>
        <begin position="550"/>
        <end position="566"/>
    </location>
</feature>
<evidence type="ECO:0000256" key="2">
    <source>
        <dbReference type="SAM" id="Phobius"/>
    </source>
</evidence>
<feature type="transmembrane region" description="Helical" evidence="2">
    <location>
        <begin position="900"/>
        <end position="916"/>
    </location>
</feature>
<sequence>MDPSSGSASRHGRLLISPSLSTPTFSTRSPSPSPSPAASPAPHHHQERRNSTSSPKPLVPFPASSSSSRPRSSFGGAGPRGAAAAASASGPAFAHNTRLAAALVPAAAFLLDLGGLPVFAVLAIIAAAYLLDALQLRQGAFFTVWAALLAADVAFFFSASLSSAAAASLPLTVLALLLCAETSFLIGVWASLQFRWIQLENPTIVAALERLLFACVPIAVPALFTWALVSAVGMANASYYFAAFCMVFYWLFSIPRPSSFNSRKQDAPMLDSDGILGPLESCVHSLDARTMDQIRIVNGFVALVAVVLCLEVRVVFHAFGRYIHAPPPLNYLLVTVTMLGGALGLAAHAAGKVGDAASSVAFTGLAVIVSGAGAVVIGFPMMFLPLPMISGYYVARFFTKKSLSSYFTFVALASLMVLWFVVHNYWDLNIWLAGMPLKSFTKYVVAAVIMAMAVPGLALLPTKLRFLLELGLIGHTLLLCYIENRLFNYASMYYYGFEDDIIYPNYMVFITTFWAWLLSVIWVSAVLLLAVTPLYFFYRDKSKGASKMKVWQAYFHASVIAFSAWLCRETIFEALQWWNGRPPSDGLLLGSYILLTGVACIPIIGLHFPHVQSAKRFLVLVVATGLLFVVMQPPIKLSWVYRSDFITAAHLSDDDISIYGFVASKPTWPSWLLIATVVLTLAAVTSIIPVKYVVELRALYAVAVGITLGIYISVQYFFQAIVLYPLLVATIVSAAVFVVFTHLPSESSTRVLPWVFSFLVALFPVTYLLEGHLRSKSFADEDEAEKFTNMLAIEGARMSLLGLYAAIFMIIALEIKFELALLLREKAADRGMHGPSSRSSAFPPKARLLQQRRAHAAPTFTIKRLAAEAAWMPAIGNVSTVLCFGICLVLNITLTGGSNRAIFFLAPILLLLNQDSDIFAGFGDRQRYFPVTVSISGYLLLTALYRIWEETWPGNGGWALDIGGPGWLFAVKNFALLVLTLPNHILFNRFMWDYVRQTDAKLLLTLPLNLPSIIMTDILTIRVLGLLGAMYSLAQYMISRRIRIAGMRYI</sequence>
<gene>
    <name evidence="3" type="ORF">NCGR_LOCUS40401</name>
</gene>
<feature type="transmembrane region" description="Helical" evidence="2">
    <location>
        <begin position="617"/>
        <end position="635"/>
    </location>
</feature>
<dbReference type="OrthoDB" id="10046650at2759"/>
<feature type="transmembrane region" description="Helical" evidence="2">
    <location>
        <begin position="586"/>
        <end position="605"/>
    </location>
</feature>
<keyword evidence="2" id="KW-0812">Transmembrane</keyword>
<evidence type="ECO:0000256" key="1">
    <source>
        <dbReference type="SAM" id="MobiDB-lite"/>
    </source>
</evidence>
<feature type="transmembrane region" description="Helical" evidence="2">
    <location>
        <begin position="362"/>
        <end position="383"/>
    </location>
</feature>
<dbReference type="PANTHER" id="PTHR35313">
    <property type="entry name" value="NO EXINE FORMATION 1"/>
    <property type="match status" value="1"/>
</dbReference>
<feature type="compositionally biased region" description="Low complexity" evidence="1">
    <location>
        <begin position="61"/>
        <end position="80"/>
    </location>
</feature>
<feature type="transmembrane region" description="Helical" evidence="2">
    <location>
        <begin position="331"/>
        <end position="350"/>
    </location>
</feature>